<gene>
    <name evidence="2" type="ORF">SVIO_012440</name>
</gene>
<protein>
    <submittedName>
        <fullName evidence="2">Uncharacterized protein</fullName>
    </submittedName>
</protein>
<name>A0A4D4KMX1_STRVO</name>
<dbReference type="AlphaFoldDB" id="A0A4D4KMX1"/>
<feature type="compositionally biased region" description="Polar residues" evidence="1">
    <location>
        <begin position="66"/>
        <end position="78"/>
    </location>
</feature>
<evidence type="ECO:0000313" key="2">
    <source>
        <dbReference type="EMBL" id="GDY50621.1"/>
    </source>
</evidence>
<accession>A0A4D4KMX1</accession>
<keyword evidence="3" id="KW-1185">Reference proteome</keyword>
<proteinExistence type="predicted"/>
<organism evidence="2 3">
    <name type="scientific">Streptomyces violaceusniger</name>
    <dbReference type="NCBI Taxonomy" id="68280"/>
    <lineage>
        <taxon>Bacteria</taxon>
        <taxon>Bacillati</taxon>
        <taxon>Actinomycetota</taxon>
        <taxon>Actinomycetes</taxon>
        <taxon>Kitasatosporales</taxon>
        <taxon>Streptomycetaceae</taxon>
        <taxon>Streptomyces</taxon>
        <taxon>Streptomyces violaceusniger group</taxon>
    </lineage>
</organism>
<evidence type="ECO:0000313" key="3">
    <source>
        <dbReference type="Proteomes" id="UP000301309"/>
    </source>
</evidence>
<sequence length="106" mass="10985">MKATAQKMTSAASFTATITVLTTALSRAPRNSTTMARTTMAAAGTFSTPPSPGGAASASGRVRPTVSWSSSLTYWPQPTATAATETPYSRIRHQPHTQATSSPKVA</sequence>
<dbReference type="EMBL" id="BJHW01000001">
    <property type="protein sequence ID" value="GDY50621.1"/>
    <property type="molecule type" value="Genomic_DNA"/>
</dbReference>
<feature type="compositionally biased region" description="Polar residues" evidence="1">
    <location>
        <begin position="96"/>
        <end position="106"/>
    </location>
</feature>
<evidence type="ECO:0000256" key="1">
    <source>
        <dbReference type="SAM" id="MobiDB-lite"/>
    </source>
</evidence>
<reference evidence="2 3" key="1">
    <citation type="journal article" date="2020" name="Int. J. Syst. Evol. Microbiol.">
        <title>Reclassification of Streptomyces castelarensis and Streptomyces sporoclivatus as later heterotypic synonyms of Streptomyces antimycoticus.</title>
        <authorList>
            <person name="Komaki H."/>
            <person name="Tamura T."/>
        </authorList>
    </citation>
    <scope>NUCLEOTIDE SEQUENCE [LARGE SCALE GENOMIC DNA]</scope>
    <source>
        <strain evidence="2 3">NBRC 13459</strain>
    </source>
</reference>
<dbReference type="Proteomes" id="UP000301309">
    <property type="component" value="Unassembled WGS sequence"/>
</dbReference>
<feature type="region of interest" description="Disordered" evidence="1">
    <location>
        <begin position="42"/>
        <end position="106"/>
    </location>
</feature>
<comment type="caution">
    <text evidence="2">The sequence shown here is derived from an EMBL/GenBank/DDBJ whole genome shotgun (WGS) entry which is preliminary data.</text>
</comment>